<name>A0A6I6G7J2_9BACT</name>
<sequence>MLVTASSNEFTYEEALGYIQAVGEAALSSQCSHILCDETNLTHRLGLAETFELAEYSANLAKQGNIRVVLLCHESVSQAIQLYENATVNRGMNLKITTSREEANEWLFGSAS</sequence>
<organism evidence="1 2">
    <name type="scientific">Phnomibacter ginsenosidimutans</name>
    <dbReference type="NCBI Taxonomy" id="2676868"/>
    <lineage>
        <taxon>Bacteria</taxon>
        <taxon>Pseudomonadati</taxon>
        <taxon>Bacteroidota</taxon>
        <taxon>Chitinophagia</taxon>
        <taxon>Chitinophagales</taxon>
        <taxon>Chitinophagaceae</taxon>
        <taxon>Phnomibacter</taxon>
    </lineage>
</organism>
<protein>
    <recommendedName>
        <fullName evidence="3">STAS/SEC14 domain-containing protein</fullName>
    </recommendedName>
</protein>
<evidence type="ECO:0008006" key="3">
    <source>
        <dbReference type="Google" id="ProtNLM"/>
    </source>
</evidence>
<dbReference type="RefSeq" id="WP_157478694.1">
    <property type="nucleotide sequence ID" value="NZ_CP046566.1"/>
</dbReference>
<dbReference type="AlphaFoldDB" id="A0A6I6G7J2"/>
<evidence type="ECO:0000313" key="2">
    <source>
        <dbReference type="Proteomes" id="UP000426027"/>
    </source>
</evidence>
<reference evidence="1 2" key="1">
    <citation type="submission" date="2019-11" db="EMBL/GenBank/DDBJ databases">
        <authorList>
            <person name="Im W.T."/>
        </authorList>
    </citation>
    <scope>NUCLEOTIDE SEQUENCE [LARGE SCALE GENOMIC DNA]</scope>
    <source>
        <strain evidence="1 2">SB-02</strain>
    </source>
</reference>
<dbReference type="EMBL" id="CP046566">
    <property type="protein sequence ID" value="QGW28337.1"/>
    <property type="molecule type" value="Genomic_DNA"/>
</dbReference>
<evidence type="ECO:0000313" key="1">
    <source>
        <dbReference type="EMBL" id="QGW28337.1"/>
    </source>
</evidence>
<accession>A0A6I6G7J2</accession>
<dbReference type="Proteomes" id="UP000426027">
    <property type="component" value="Chromosome"/>
</dbReference>
<keyword evidence="2" id="KW-1185">Reference proteome</keyword>
<proteinExistence type="predicted"/>
<gene>
    <name evidence="1" type="ORF">GLV81_09725</name>
</gene>
<dbReference type="KEGG" id="fls:GLV81_09725"/>